<proteinExistence type="predicted"/>
<name>A0A0F9A8J3_9ZZZZ</name>
<protein>
    <recommendedName>
        <fullName evidence="1">HipA N-terminal subdomain 1 domain-containing protein</fullName>
    </recommendedName>
</protein>
<dbReference type="Pfam" id="PF13657">
    <property type="entry name" value="Couple_hipA"/>
    <property type="match status" value="1"/>
</dbReference>
<dbReference type="AlphaFoldDB" id="A0A0F9A8J3"/>
<feature type="non-terminal residue" evidence="2">
    <location>
        <position position="164"/>
    </location>
</feature>
<organism evidence="2">
    <name type="scientific">marine sediment metagenome</name>
    <dbReference type="NCBI Taxonomy" id="412755"/>
    <lineage>
        <taxon>unclassified sequences</taxon>
        <taxon>metagenomes</taxon>
        <taxon>ecological metagenomes</taxon>
    </lineage>
</organism>
<dbReference type="NCBIfam" id="TIGR03071">
    <property type="entry name" value="couple_hipA"/>
    <property type="match status" value="1"/>
</dbReference>
<sequence length="164" mass="18657">MSTELTVCVEGHLAGKLFLETQDFVFRYSEATPTDQFVSLTMPVRRKDYNHPRLHPIFEMHLPEGYLLSIIKKQFAKITDTNDFGLLQLLAPNVRGRVEYIRDGQSETSTLHLDTLLHSDNPALFEELVSRFALRSALSGVQPKVLAQLENKATLRLDDFIVKA</sequence>
<evidence type="ECO:0000313" key="2">
    <source>
        <dbReference type="EMBL" id="KKK94495.1"/>
    </source>
</evidence>
<dbReference type="InterPro" id="IPR017508">
    <property type="entry name" value="HipA_N1"/>
</dbReference>
<reference evidence="2" key="1">
    <citation type="journal article" date="2015" name="Nature">
        <title>Complex archaea that bridge the gap between prokaryotes and eukaryotes.</title>
        <authorList>
            <person name="Spang A."/>
            <person name="Saw J.H."/>
            <person name="Jorgensen S.L."/>
            <person name="Zaremba-Niedzwiedzka K."/>
            <person name="Martijn J."/>
            <person name="Lind A.E."/>
            <person name="van Eijk R."/>
            <person name="Schleper C."/>
            <person name="Guy L."/>
            <person name="Ettema T.J."/>
        </authorList>
    </citation>
    <scope>NUCLEOTIDE SEQUENCE</scope>
</reference>
<accession>A0A0F9A8J3</accession>
<feature type="domain" description="HipA N-terminal subdomain 1" evidence="1">
    <location>
        <begin position="5"/>
        <end position="100"/>
    </location>
</feature>
<dbReference type="EMBL" id="LAZR01047314">
    <property type="protein sequence ID" value="KKK94495.1"/>
    <property type="molecule type" value="Genomic_DNA"/>
</dbReference>
<gene>
    <name evidence="2" type="ORF">LCGC14_2682270</name>
</gene>
<evidence type="ECO:0000259" key="1">
    <source>
        <dbReference type="Pfam" id="PF13657"/>
    </source>
</evidence>
<comment type="caution">
    <text evidence="2">The sequence shown here is derived from an EMBL/GenBank/DDBJ whole genome shotgun (WGS) entry which is preliminary data.</text>
</comment>